<evidence type="ECO:0000259" key="6">
    <source>
        <dbReference type="Pfam" id="PF01507"/>
    </source>
</evidence>
<comment type="function">
    <text evidence="4">Catalyzes the formation of sulfite from adenosine 5'-phosphosulfate (APS) using thioredoxin as an electron donor.</text>
</comment>
<comment type="cofactor">
    <cofactor evidence="4">
        <name>[4Fe-4S] cluster</name>
        <dbReference type="ChEBI" id="CHEBI:49883"/>
    </cofactor>
    <text evidence="4">Binds 1 [4Fe-4S] cluster per subunit.</text>
</comment>
<evidence type="ECO:0000313" key="7">
    <source>
        <dbReference type="EMBL" id="ARJ68893.1"/>
    </source>
</evidence>
<organism evidence="7 8">
    <name type="scientific">Paracoccus contaminans</name>
    <dbReference type="NCBI Taxonomy" id="1945662"/>
    <lineage>
        <taxon>Bacteria</taxon>
        <taxon>Pseudomonadati</taxon>
        <taxon>Pseudomonadota</taxon>
        <taxon>Alphaproteobacteria</taxon>
        <taxon>Rhodobacterales</taxon>
        <taxon>Paracoccaceae</taxon>
        <taxon>Paracoccus</taxon>
    </lineage>
</organism>
<keyword evidence="4" id="KW-0411">Iron-sulfur</keyword>
<dbReference type="OrthoDB" id="9794018at2"/>
<dbReference type="GO" id="GO:0070814">
    <property type="term" value="P:hydrogen sulfide biosynthetic process"/>
    <property type="evidence" value="ECO:0007669"/>
    <property type="project" value="UniProtKB-UniRule"/>
</dbReference>
<feature type="active site" description="Nucleophile; cysteine thiosulfonate intermediate" evidence="4">
    <location>
        <position position="227"/>
    </location>
</feature>
<dbReference type="GO" id="GO:0004604">
    <property type="term" value="F:phosphoadenylyl-sulfate reductase (thioredoxin) activity"/>
    <property type="evidence" value="ECO:0007669"/>
    <property type="project" value="UniProtKB-UniRule"/>
</dbReference>
<feature type="binding site" evidence="4">
    <location>
        <position position="120"/>
    </location>
    <ligand>
        <name>[4Fe-4S] cluster</name>
        <dbReference type="ChEBI" id="CHEBI:49883"/>
    </ligand>
</feature>
<dbReference type="EC" id="1.8.4.10" evidence="4"/>
<dbReference type="InterPro" id="IPR014729">
    <property type="entry name" value="Rossmann-like_a/b/a_fold"/>
</dbReference>
<dbReference type="InterPro" id="IPR004511">
    <property type="entry name" value="PAPS/APS_Rdtase"/>
</dbReference>
<keyword evidence="2 4" id="KW-0560">Oxidoreductase</keyword>
<dbReference type="SUPFAM" id="SSF52402">
    <property type="entry name" value="Adenine nucleotide alpha hydrolases-like"/>
    <property type="match status" value="1"/>
</dbReference>
<dbReference type="GO" id="GO:0046872">
    <property type="term" value="F:metal ion binding"/>
    <property type="evidence" value="ECO:0007669"/>
    <property type="project" value="UniProtKB-KW"/>
</dbReference>
<feature type="region of interest" description="Disordered" evidence="5">
    <location>
        <begin position="240"/>
        <end position="278"/>
    </location>
</feature>
<comment type="pathway">
    <text evidence="3 4">Sulfur metabolism; hydrogen sulfide biosynthesis; sulfite from sulfate.</text>
</comment>
<dbReference type="PANTHER" id="PTHR46509">
    <property type="entry name" value="PHOSPHOADENOSINE PHOSPHOSULFATE REDUCTASE"/>
    <property type="match status" value="1"/>
</dbReference>
<protein>
    <recommendedName>
        <fullName evidence="4">Adenosine 5'-phosphosulfate reductase</fullName>
        <shortName evidence="4">APS reductase</shortName>
        <ecNumber evidence="4">1.8.4.10</ecNumber>
    </recommendedName>
    <alternativeName>
        <fullName evidence="4">5'-adenylylsulfate reductase</fullName>
    </alternativeName>
    <alternativeName>
        <fullName evidence="4">Thioredoxin-dependent 5'-adenylylsulfate reductase</fullName>
    </alternativeName>
</protein>
<feature type="binding site" evidence="4">
    <location>
        <position position="204"/>
    </location>
    <ligand>
        <name>[4Fe-4S] cluster</name>
        <dbReference type="ChEBI" id="CHEBI:49883"/>
    </ligand>
</feature>
<dbReference type="NCBIfam" id="TIGR00434">
    <property type="entry name" value="cysH"/>
    <property type="match status" value="1"/>
</dbReference>
<evidence type="ECO:0000256" key="1">
    <source>
        <dbReference type="ARBA" id="ARBA00009732"/>
    </source>
</evidence>
<dbReference type="InterPro" id="IPR002500">
    <property type="entry name" value="PAPS_reduct_dom"/>
</dbReference>
<dbReference type="GO" id="GO:0005737">
    <property type="term" value="C:cytoplasm"/>
    <property type="evidence" value="ECO:0007669"/>
    <property type="project" value="UniProtKB-SubCell"/>
</dbReference>
<evidence type="ECO:0000256" key="4">
    <source>
        <dbReference type="HAMAP-Rule" id="MF_00063"/>
    </source>
</evidence>
<dbReference type="KEGG" id="pcon:B0A89_03845"/>
<comment type="catalytic activity">
    <reaction evidence="4">
        <text>[thioredoxin]-disulfide + sulfite + AMP + 2 H(+) = adenosine 5'-phosphosulfate + [thioredoxin]-dithiol</text>
        <dbReference type="Rhea" id="RHEA:21976"/>
        <dbReference type="Rhea" id="RHEA-COMP:10698"/>
        <dbReference type="Rhea" id="RHEA-COMP:10700"/>
        <dbReference type="ChEBI" id="CHEBI:15378"/>
        <dbReference type="ChEBI" id="CHEBI:17359"/>
        <dbReference type="ChEBI" id="CHEBI:29950"/>
        <dbReference type="ChEBI" id="CHEBI:50058"/>
        <dbReference type="ChEBI" id="CHEBI:58243"/>
        <dbReference type="ChEBI" id="CHEBI:456215"/>
        <dbReference type="EC" id="1.8.4.10"/>
    </reaction>
</comment>
<dbReference type="GO" id="GO:0043866">
    <property type="term" value="F:adenylyl-sulfate reductase (thioredoxin) activity"/>
    <property type="evidence" value="ECO:0007669"/>
    <property type="project" value="UniProtKB-EC"/>
</dbReference>
<dbReference type="InterPro" id="IPR008318">
    <property type="entry name" value="UCP030820"/>
</dbReference>
<dbReference type="Proteomes" id="UP000193017">
    <property type="component" value="Chromosome"/>
</dbReference>
<keyword evidence="4" id="KW-0963">Cytoplasm</keyword>
<feature type="binding site" evidence="4">
    <location>
        <position position="201"/>
    </location>
    <ligand>
        <name>[4Fe-4S] cluster</name>
        <dbReference type="ChEBI" id="CHEBI:49883"/>
    </ligand>
</feature>
<gene>
    <name evidence="4" type="primary">cysH</name>
    <name evidence="7" type="ORF">B0A89_03845</name>
</gene>
<dbReference type="GO" id="GO:0019379">
    <property type="term" value="P:sulfate assimilation, phosphoadenylyl sulfate reduction by phosphoadenylyl-sulfate reductase (thioredoxin)"/>
    <property type="evidence" value="ECO:0007669"/>
    <property type="project" value="UniProtKB-UniRule"/>
</dbReference>
<sequence>MLDLSLAERVAALNARYRNHAAVQVLRHALADPDLGRVALVSSFGAESVVLLHLLSVTSPHTPVLFIDTGMLFPETLDYQRAIAERLPLTDIRVIGASDAEIAAGDAGGTLHRRDTDACCNLRKVVPLERALADFDGWITGRKRFQGGQREEIDFFEVEAPGRIRVNPLAHWRPQDLVDYMDENALPRHPLVARGYPSIGCAPCTSPVAPGEDPRSGRWRGQAKTECGIHFIGGRIVRGPVAAPDAPDANPEPDQVPIAATVPAHPPIDAQPGTPAAQDRSEDQIVTTPMPAAILPLRDEPVLVRDDGFHPVEGEPHVSLPPDTDPGVLGQYLNAGLIAVEFPAMTDGRGFSLARILRELGYGGRIRATGALIADQYAMARRVGIDEVQIPAALARRQPAAQWLARADWRDWDHRARLAG</sequence>
<dbReference type="NCBIfam" id="NF002537">
    <property type="entry name" value="PRK02090.1"/>
    <property type="match status" value="1"/>
</dbReference>
<feature type="binding site" evidence="4">
    <location>
        <position position="119"/>
    </location>
    <ligand>
        <name>[4Fe-4S] cluster</name>
        <dbReference type="ChEBI" id="CHEBI:49883"/>
    </ligand>
</feature>
<dbReference type="Pfam" id="PF01507">
    <property type="entry name" value="PAPS_reduct"/>
    <property type="match status" value="1"/>
</dbReference>
<dbReference type="AlphaFoldDB" id="A0A1W6CVI9"/>
<proteinExistence type="inferred from homology"/>
<dbReference type="Gene3D" id="3.40.50.620">
    <property type="entry name" value="HUPs"/>
    <property type="match status" value="1"/>
</dbReference>
<evidence type="ECO:0000313" key="8">
    <source>
        <dbReference type="Proteomes" id="UP000193017"/>
    </source>
</evidence>
<accession>A0A1W6CVI9</accession>
<evidence type="ECO:0000256" key="3">
    <source>
        <dbReference type="ARBA" id="ARBA00024327"/>
    </source>
</evidence>
<dbReference type="STRING" id="1945662.B0A89_03845"/>
<keyword evidence="4" id="KW-0479">Metal-binding</keyword>
<comment type="subcellular location">
    <subcellularLocation>
        <location evidence="4">Cytoplasm</location>
    </subcellularLocation>
</comment>
<evidence type="ECO:0000256" key="5">
    <source>
        <dbReference type="SAM" id="MobiDB-lite"/>
    </source>
</evidence>
<dbReference type="GO" id="GO:0051539">
    <property type="term" value="F:4 iron, 4 sulfur cluster binding"/>
    <property type="evidence" value="ECO:0007669"/>
    <property type="project" value="UniProtKB-UniRule"/>
</dbReference>
<feature type="compositionally biased region" description="Low complexity" evidence="5">
    <location>
        <begin position="242"/>
        <end position="253"/>
    </location>
</feature>
<feature type="domain" description="Phosphoadenosine phosphosulphate reductase" evidence="6">
    <location>
        <begin position="38"/>
        <end position="207"/>
    </location>
</feature>
<dbReference type="EMBL" id="CP020612">
    <property type="protein sequence ID" value="ARJ68893.1"/>
    <property type="molecule type" value="Genomic_DNA"/>
</dbReference>
<dbReference type="PANTHER" id="PTHR46509:SF1">
    <property type="entry name" value="PHOSPHOADENOSINE PHOSPHOSULFATE REDUCTASE"/>
    <property type="match status" value="1"/>
</dbReference>
<reference evidence="7 8" key="1">
    <citation type="submission" date="2017-03" db="EMBL/GenBank/DDBJ databases">
        <title>Genome sequence of Paracoccus contaminans isolated from a water microcosm.</title>
        <authorList>
            <person name="Aurass P."/>
            <person name="Karste S."/>
            <person name="Trost E."/>
            <person name="Glaeser S.P."/>
            <person name="Kaempfer P."/>
            <person name="Flieger A."/>
        </authorList>
    </citation>
    <scope>NUCLEOTIDE SEQUENCE [LARGE SCALE GENOMIC DNA]</scope>
    <source>
        <strain evidence="8">RKI 16-01929T\LMG 29738T\CCM 8701T\CIP 111112T</strain>
    </source>
</reference>
<comment type="similarity">
    <text evidence="1 4">Belongs to the PAPS reductase family. CysH subfamily.</text>
</comment>
<keyword evidence="8" id="KW-1185">Reference proteome</keyword>
<evidence type="ECO:0000256" key="2">
    <source>
        <dbReference type="ARBA" id="ARBA00023002"/>
    </source>
</evidence>
<dbReference type="Pfam" id="PF06073">
    <property type="entry name" value="DUF934"/>
    <property type="match status" value="1"/>
</dbReference>
<name>A0A1W6CVI9_9RHOB</name>
<dbReference type="HAMAP" id="MF_00063">
    <property type="entry name" value="CysH"/>
    <property type="match status" value="1"/>
</dbReference>
<keyword evidence="4" id="KW-0408">Iron</keyword>